<proteinExistence type="predicted"/>
<dbReference type="PANTHER" id="PTHR45692:SF1">
    <property type="entry name" value="G-PROTEIN COUPLED RECEPTORS FAMILY 2 PROFILE 2 DOMAIN-CONTAINING PROTEIN"/>
    <property type="match status" value="1"/>
</dbReference>
<dbReference type="AlphaFoldDB" id="A0A4Y2H8U3"/>
<gene>
    <name evidence="1" type="ORF">AVEN_241582_1</name>
</gene>
<evidence type="ECO:0000313" key="2">
    <source>
        <dbReference type="Proteomes" id="UP000499080"/>
    </source>
</evidence>
<name>A0A4Y2H8U3_ARAVE</name>
<dbReference type="Proteomes" id="UP000499080">
    <property type="component" value="Unassembled WGS sequence"/>
</dbReference>
<sequence>MVMVAGTWSGVMLCLKAEGSALERKCLGDFYTGAHWSPVEKDCAGVQSELTVTLHRLSKTNITEDNVANTTMSMEMLTATSGDLSPTDVKYVAQILSNVASVPSIEPEVLRSVVLTVDTVIDTISNSENRDNLKMAPSKAVFSSRNVRRGHARTATVSPNRSLVLLDLGWVSKLPLDRLRYSAPKVETSAI</sequence>
<dbReference type="PANTHER" id="PTHR45692">
    <property type="entry name" value="G_PROTEIN_RECEP_F2_4 DOMAIN-CONTAINING PROTEIN"/>
    <property type="match status" value="1"/>
</dbReference>
<accession>A0A4Y2H8U3</accession>
<dbReference type="EMBL" id="BGPR01001756">
    <property type="protein sequence ID" value="GBM61198.1"/>
    <property type="molecule type" value="Genomic_DNA"/>
</dbReference>
<reference evidence="1 2" key="1">
    <citation type="journal article" date="2019" name="Sci. Rep.">
        <title>Orb-weaving spider Araneus ventricosus genome elucidates the spidroin gene catalogue.</title>
        <authorList>
            <person name="Kono N."/>
            <person name="Nakamura H."/>
            <person name="Ohtoshi R."/>
            <person name="Moran D.A.P."/>
            <person name="Shinohara A."/>
            <person name="Yoshida Y."/>
            <person name="Fujiwara M."/>
            <person name="Mori M."/>
            <person name="Tomita M."/>
            <person name="Arakawa K."/>
        </authorList>
    </citation>
    <scope>NUCLEOTIDE SEQUENCE [LARGE SCALE GENOMIC DNA]</scope>
</reference>
<evidence type="ECO:0000313" key="1">
    <source>
        <dbReference type="EMBL" id="GBM61198.1"/>
    </source>
</evidence>
<protein>
    <submittedName>
        <fullName evidence="1">Uncharacterized protein</fullName>
    </submittedName>
</protein>
<keyword evidence="2" id="KW-1185">Reference proteome</keyword>
<organism evidence="1 2">
    <name type="scientific">Araneus ventricosus</name>
    <name type="common">Orbweaver spider</name>
    <name type="synonym">Epeira ventricosa</name>
    <dbReference type="NCBI Taxonomy" id="182803"/>
    <lineage>
        <taxon>Eukaryota</taxon>
        <taxon>Metazoa</taxon>
        <taxon>Ecdysozoa</taxon>
        <taxon>Arthropoda</taxon>
        <taxon>Chelicerata</taxon>
        <taxon>Arachnida</taxon>
        <taxon>Araneae</taxon>
        <taxon>Araneomorphae</taxon>
        <taxon>Entelegynae</taxon>
        <taxon>Araneoidea</taxon>
        <taxon>Araneidae</taxon>
        <taxon>Araneus</taxon>
    </lineage>
</organism>
<comment type="caution">
    <text evidence="1">The sequence shown here is derived from an EMBL/GenBank/DDBJ whole genome shotgun (WGS) entry which is preliminary data.</text>
</comment>